<dbReference type="Pfam" id="PF03432">
    <property type="entry name" value="Relaxase"/>
    <property type="match status" value="1"/>
</dbReference>
<reference evidence="2 3" key="1">
    <citation type="submission" date="2018-08" db="EMBL/GenBank/DDBJ databases">
        <title>A genome reference for cultivated species of the human gut microbiota.</title>
        <authorList>
            <person name="Zou Y."/>
            <person name="Xue W."/>
            <person name="Luo G."/>
        </authorList>
    </citation>
    <scope>NUCLEOTIDE SEQUENCE [LARGE SCALE GENOMIC DNA]</scope>
    <source>
        <strain evidence="2 3">AF36-11AT</strain>
    </source>
</reference>
<name>A0A3E2T186_9FIRM</name>
<evidence type="ECO:0000313" key="2">
    <source>
        <dbReference type="EMBL" id="RGB68019.1"/>
    </source>
</evidence>
<accession>A0A3E2T186</accession>
<evidence type="ECO:0000313" key="3">
    <source>
        <dbReference type="Proteomes" id="UP000261140"/>
    </source>
</evidence>
<dbReference type="InterPro" id="IPR005094">
    <property type="entry name" value="Endonuclease_MobA/VirD2"/>
</dbReference>
<dbReference type="EMBL" id="QVEQ01000018">
    <property type="protein sequence ID" value="RGB68019.1"/>
    <property type="molecule type" value="Genomic_DNA"/>
</dbReference>
<feature type="domain" description="MobA/VirD2-like nuclease" evidence="1">
    <location>
        <begin position="27"/>
        <end position="161"/>
    </location>
</feature>
<dbReference type="AlphaFoldDB" id="A0A3E2T186"/>
<dbReference type="Proteomes" id="UP000261140">
    <property type="component" value="Unassembled WGS sequence"/>
</dbReference>
<gene>
    <name evidence="2" type="ORF">DWZ89_12960</name>
</gene>
<evidence type="ECO:0000259" key="1">
    <source>
        <dbReference type="Pfam" id="PF03432"/>
    </source>
</evidence>
<dbReference type="RefSeq" id="WP_117506237.1">
    <property type="nucleotide sequence ID" value="NZ_QVEQ01000018.1"/>
</dbReference>
<protein>
    <submittedName>
        <fullName evidence="2">Relaxase</fullName>
    </submittedName>
</protein>
<proteinExistence type="predicted"/>
<organism evidence="2 3">
    <name type="scientific">Faecalibacterium prausnitzii</name>
    <dbReference type="NCBI Taxonomy" id="853"/>
    <lineage>
        <taxon>Bacteria</taxon>
        <taxon>Bacillati</taxon>
        <taxon>Bacillota</taxon>
        <taxon>Clostridia</taxon>
        <taxon>Eubacteriales</taxon>
        <taxon>Oscillospiraceae</taxon>
        <taxon>Faecalibacterium</taxon>
    </lineage>
</organism>
<comment type="caution">
    <text evidence="2">The sequence shown here is derived from an EMBL/GenBank/DDBJ whole genome shotgun (WGS) entry which is preliminary data.</text>
</comment>
<sequence length="460" mass="53040">MAATRLIALHQHKGKSIAACLKDRTDYAQNPDKTEKGELVSSYQCSPLTVDEEFMLTKKLYEQATGRSQKSNIIAYQIRQSFRPGEITAEEANRIGYELASRFLKGKHAFIVATHTDREHIHNHIIYNSTTLDGTRKFRDFFFSGLAVQRLSDLICLEHQLSVIEKKPYRERQKRITYPPKESNRDRLCSVIDEILQQKPTDYEDFLQKLEQQGYEIKRGKYTSVKGARQKRFIRLKTLGAGYSEDEIKAVIAGKAEHRPHQKQPPKEQPFQLLVDIQAKLAEGKGGGYERWAKKHNLKEMSKTLLFLQEQKISSADELKELADAALSHYHELGDSIKAAEQRMTEIAVLRAHIVNYAKTRPVYDAYRKSGYSSKFLEAHREEITLHKTAKAAFNESGLKKLPKVKDLNAEYSALLTMKKALYPEYRKARDEMQEIVKAQKNVELFFAEEKDSKQVEQIR</sequence>